<sequence>MRTPRLSETRSLSLPLTAEGTGTKGRDDERMRGGGEIMEKSEERQRNDRRKKKRTGVGMDTVGGEGSPWCHGDSSRWPNLADDASLTTAHLEPDMSESAFRDGE</sequence>
<evidence type="ECO:0000313" key="1">
    <source>
        <dbReference type="EMBL" id="KAJ7992144.1"/>
    </source>
</evidence>
<dbReference type="Proteomes" id="UP001157502">
    <property type="component" value="Chromosome 25"/>
</dbReference>
<name>A0ACC2FL85_DALPE</name>
<proteinExistence type="predicted"/>
<reference evidence="1" key="1">
    <citation type="submission" date="2021-05" db="EMBL/GenBank/DDBJ databases">
        <authorList>
            <person name="Pan Q."/>
            <person name="Jouanno E."/>
            <person name="Zahm M."/>
            <person name="Klopp C."/>
            <person name="Cabau C."/>
            <person name="Louis A."/>
            <person name="Berthelot C."/>
            <person name="Parey E."/>
            <person name="Roest Crollius H."/>
            <person name="Montfort J."/>
            <person name="Robinson-Rechavi M."/>
            <person name="Bouchez O."/>
            <person name="Lampietro C."/>
            <person name="Lopez Roques C."/>
            <person name="Donnadieu C."/>
            <person name="Postlethwait J."/>
            <person name="Bobe J."/>
            <person name="Dillon D."/>
            <person name="Chandos A."/>
            <person name="von Hippel F."/>
            <person name="Guiguen Y."/>
        </authorList>
    </citation>
    <scope>NUCLEOTIDE SEQUENCE</scope>
    <source>
        <strain evidence="1">YG-Jan2019</strain>
    </source>
</reference>
<dbReference type="EMBL" id="CM055752">
    <property type="protein sequence ID" value="KAJ7992144.1"/>
    <property type="molecule type" value="Genomic_DNA"/>
</dbReference>
<accession>A0ACC2FL85</accession>
<gene>
    <name evidence="1" type="ORF">DPEC_G00275490</name>
</gene>
<keyword evidence="2" id="KW-1185">Reference proteome</keyword>
<organism evidence="1 2">
    <name type="scientific">Dallia pectoralis</name>
    <name type="common">Alaska blackfish</name>
    <dbReference type="NCBI Taxonomy" id="75939"/>
    <lineage>
        <taxon>Eukaryota</taxon>
        <taxon>Metazoa</taxon>
        <taxon>Chordata</taxon>
        <taxon>Craniata</taxon>
        <taxon>Vertebrata</taxon>
        <taxon>Euteleostomi</taxon>
        <taxon>Actinopterygii</taxon>
        <taxon>Neopterygii</taxon>
        <taxon>Teleostei</taxon>
        <taxon>Protacanthopterygii</taxon>
        <taxon>Esociformes</taxon>
        <taxon>Umbridae</taxon>
        <taxon>Dallia</taxon>
    </lineage>
</organism>
<comment type="caution">
    <text evidence="1">The sequence shown here is derived from an EMBL/GenBank/DDBJ whole genome shotgun (WGS) entry which is preliminary data.</text>
</comment>
<protein>
    <submittedName>
        <fullName evidence="1">Uncharacterized protein</fullName>
    </submittedName>
</protein>
<evidence type="ECO:0000313" key="2">
    <source>
        <dbReference type="Proteomes" id="UP001157502"/>
    </source>
</evidence>